<dbReference type="SUPFAM" id="SSF51182">
    <property type="entry name" value="RmlC-like cupins"/>
    <property type="match status" value="1"/>
</dbReference>
<dbReference type="SUPFAM" id="SSF51905">
    <property type="entry name" value="FAD/NAD(P)-binding domain"/>
    <property type="match status" value="1"/>
</dbReference>
<feature type="repeat" description="ANK" evidence="1">
    <location>
        <begin position="674"/>
        <end position="706"/>
    </location>
</feature>
<organism evidence="4 5">
    <name type="scientific">Chlorella sorokiniana</name>
    <name type="common">Freshwater green alga</name>
    <dbReference type="NCBI Taxonomy" id="3076"/>
    <lineage>
        <taxon>Eukaryota</taxon>
        <taxon>Viridiplantae</taxon>
        <taxon>Chlorophyta</taxon>
        <taxon>core chlorophytes</taxon>
        <taxon>Trebouxiophyceae</taxon>
        <taxon>Chlorellales</taxon>
        <taxon>Chlorellaceae</taxon>
        <taxon>Chlorella clade</taxon>
        <taxon>Chlorella</taxon>
    </lineage>
</organism>
<dbReference type="CDD" id="cd02227">
    <property type="entry name" value="cupin_TM1112-like"/>
    <property type="match status" value="1"/>
</dbReference>
<dbReference type="STRING" id="3076.A0A2P6TKQ9"/>
<dbReference type="AlphaFoldDB" id="A0A2P6TKQ9"/>
<dbReference type="GO" id="GO:0016853">
    <property type="term" value="F:isomerase activity"/>
    <property type="evidence" value="ECO:0007669"/>
    <property type="project" value="UniProtKB-KW"/>
</dbReference>
<dbReference type="Pfam" id="PF05899">
    <property type="entry name" value="Cupin_3"/>
    <property type="match status" value="1"/>
</dbReference>
<reference evidence="4 5" key="1">
    <citation type="journal article" date="2018" name="Plant J.">
        <title>Genome sequences of Chlorella sorokiniana UTEX 1602 and Micractinium conductrix SAG 241.80: implications to maltose excretion by a green alga.</title>
        <authorList>
            <person name="Arriola M.B."/>
            <person name="Velmurugan N."/>
            <person name="Zhang Y."/>
            <person name="Plunkett M.H."/>
            <person name="Hondzo H."/>
            <person name="Barney B.M."/>
        </authorList>
    </citation>
    <scope>NUCLEOTIDE SEQUENCE [LARGE SCALE GENOMIC DNA]</scope>
    <source>
        <strain evidence="5">UTEX 1602</strain>
    </source>
</reference>
<keyword evidence="5" id="KW-1185">Reference proteome</keyword>
<dbReference type="PROSITE" id="PS50088">
    <property type="entry name" value="ANK_REPEAT"/>
    <property type="match status" value="4"/>
</dbReference>
<protein>
    <submittedName>
        <fullName evidence="4">Carotene isomerase</fullName>
    </submittedName>
</protein>
<keyword evidence="1" id="KW-0040">ANK repeat</keyword>
<sequence length="837" mass="88911">MAAQVKSGITLNSSPSEQELKALGVHSWPTWGCEASKFPWSYDSTETAYVLKGRVIVTPDGGEPVEVKAGDLVSFPAGMSCTWDVKEETTFLPRTALPHKAGSPAAASSSSSSSSSAAADDDTVDVVVVGSGIGGLSCAGWLAKYGLKVVVCESHDTPGGAAHAWTVRAPGGGLYHFESGPSLYSDMAGRGRGANPLAHVLQALGEDLDLLTYKNWNVLLPEGTFLTEVGANQFCDVLQQVRGPEAVAEWRRLQEYMRPLAAAATALPPVAFRQDAGAAITALLRYAPQLLSGGPATLQLTGPFSKVLDGAGVKDKFIRNWLDLLSFLLSGLPADGTIAAEVAFMFNQWYRPDCVLEFPRGGSQAMVDALVRGLERHGGRLLLRSHVEEILVEGGRAAGVRLRGGRTIRASHAVVSNASAPDTLRLLPREAVPDSWRASVAATPLNPSFMHLHLGFDAMGLEDLELHHIVVNDWERGVDAQQNVVLVSIASVIDPSLAPPGKHCLHAYLPATEPYELWEGLDRRSPEYQALKEERSRVLWDAVQRLIPDIDSRVEVSLVGTPLTHERFLRRHRGTYGPGIRAGEGLFPWPATPVNRLYNCGDFSFPGIGLPAVAASGAVTANSLVSSVMSKLSLPPGPRYVDACLIAAAQTGDASEVSALLAAGAQATCYDPPTRRSPLHEAVSRGHVEVIDLLLQAGAPVNFMDVDQHSPLMLAILSHQPQVVPALLAAGADPNTADQKACTALYYAAARPDPDTVQHLLQAGAFCSLANIHGQLPVHCAANLGNVAVLQALAEHGASIVVPDTSGFTPLHYACKYGQQEVVSWLLANGARPSPKA</sequence>
<accession>A0A2P6TKQ9</accession>
<dbReference type="GO" id="GO:0016116">
    <property type="term" value="P:carotenoid metabolic process"/>
    <property type="evidence" value="ECO:0007669"/>
    <property type="project" value="InterPro"/>
</dbReference>
<dbReference type="InterPro" id="IPR045892">
    <property type="entry name" value="CrtISO-like"/>
</dbReference>
<dbReference type="InterPro" id="IPR014710">
    <property type="entry name" value="RmlC-like_jellyroll"/>
</dbReference>
<feature type="repeat" description="ANK" evidence="1">
    <location>
        <begin position="806"/>
        <end position="837"/>
    </location>
</feature>
<gene>
    <name evidence="4" type="ORF">C2E21_6809</name>
</gene>
<dbReference type="InterPro" id="IPR002110">
    <property type="entry name" value="Ankyrin_rpt"/>
</dbReference>
<dbReference type="Proteomes" id="UP000239899">
    <property type="component" value="Unassembled WGS sequence"/>
</dbReference>
<feature type="domain" description="(S)-ureidoglycine aminohydrolase cupin" evidence="3">
    <location>
        <begin position="21"/>
        <end position="88"/>
    </location>
</feature>
<dbReference type="Pfam" id="PF12796">
    <property type="entry name" value="Ank_2"/>
    <property type="match status" value="2"/>
</dbReference>
<name>A0A2P6TKQ9_CHLSO</name>
<dbReference type="Gene3D" id="3.50.50.60">
    <property type="entry name" value="FAD/NAD(P)-binding domain"/>
    <property type="match status" value="2"/>
</dbReference>
<dbReference type="PANTHER" id="PTHR46313">
    <property type="match status" value="1"/>
</dbReference>
<feature type="domain" description="Amine oxidase" evidence="2">
    <location>
        <begin position="133"/>
        <end position="621"/>
    </location>
</feature>
<dbReference type="Gene3D" id="2.60.120.10">
    <property type="entry name" value="Jelly Rolls"/>
    <property type="match status" value="1"/>
</dbReference>
<evidence type="ECO:0000313" key="4">
    <source>
        <dbReference type="EMBL" id="PRW44628.1"/>
    </source>
</evidence>
<dbReference type="SUPFAM" id="SSF48403">
    <property type="entry name" value="Ankyrin repeat"/>
    <property type="match status" value="1"/>
</dbReference>
<dbReference type="EMBL" id="LHPG02000013">
    <property type="protein sequence ID" value="PRW44628.1"/>
    <property type="molecule type" value="Genomic_DNA"/>
</dbReference>
<feature type="repeat" description="ANK" evidence="1">
    <location>
        <begin position="773"/>
        <end position="805"/>
    </location>
</feature>
<dbReference type="OrthoDB" id="7777654at2759"/>
<evidence type="ECO:0000259" key="3">
    <source>
        <dbReference type="Pfam" id="PF05899"/>
    </source>
</evidence>
<dbReference type="PANTHER" id="PTHR46313:SF1">
    <property type="entry name" value="FAD_NAD(P)-BINDING OXIDOREDUCTASE FAMILY PROTEIN"/>
    <property type="match status" value="1"/>
</dbReference>
<dbReference type="Pfam" id="PF01593">
    <property type="entry name" value="Amino_oxidase"/>
    <property type="match status" value="1"/>
</dbReference>
<keyword evidence="4" id="KW-0413">Isomerase</keyword>
<dbReference type="Gene3D" id="1.25.40.20">
    <property type="entry name" value="Ankyrin repeat-containing domain"/>
    <property type="match status" value="2"/>
</dbReference>
<dbReference type="InterPro" id="IPR011051">
    <property type="entry name" value="RmlC_Cupin_sf"/>
</dbReference>
<comment type="caution">
    <text evidence="4">The sequence shown here is derived from an EMBL/GenBank/DDBJ whole genome shotgun (WGS) entry which is preliminary data.</text>
</comment>
<dbReference type="InterPro" id="IPR008579">
    <property type="entry name" value="UGlyAH_Cupin_dom"/>
</dbReference>
<evidence type="ECO:0000256" key="1">
    <source>
        <dbReference type="PROSITE-ProRule" id="PRU00023"/>
    </source>
</evidence>
<dbReference type="InterPro" id="IPR036770">
    <property type="entry name" value="Ankyrin_rpt-contain_sf"/>
</dbReference>
<feature type="repeat" description="ANK" evidence="1">
    <location>
        <begin position="707"/>
        <end position="739"/>
    </location>
</feature>
<evidence type="ECO:0000259" key="2">
    <source>
        <dbReference type="Pfam" id="PF01593"/>
    </source>
</evidence>
<dbReference type="GO" id="GO:0016491">
    <property type="term" value="F:oxidoreductase activity"/>
    <property type="evidence" value="ECO:0007669"/>
    <property type="project" value="InterPro"/>
</dbReference>
<dbReference type="PROSITE" id="PS50297">
    <property type="entry name" value="ANK_REP_REGION"/>
    <property type="match status" value="4"/>
</dbReference>
<evidence type="ECO:0000313" key="5">
    <source>
        <dbReference type="Proteomes" id="UP000239899"/>
    </source>
</evidence>
<dbReference type="InterPro" id="IPR036188">
    <property type="entry name" value="FAD/NAD-bd_sf"/>
</dbReference>
<dbReference type="SMART" id="SM00248">
    <property type="entry name" value="ANK"/>
    <property type="match status" value="6"/>
</dbReference>
<dbReference type="InterPro" id="IPR002937">
    <property type="entry name" value="Amino_oxidase"/>
</dbReference>
<proteinExistence type="predicted"/>